<accession>A0A410M912</accession>
<dbReference type="RefSeq" id="WP_128522925.1">
    <property type="nucleotide sequence ID" value="NZ_CANLVY010000004.1"/>
</dbReference>
<protein>
    <recommendedName>
        <fullName evidence="4">DUF4309 domain-containing protein</fullName>
    </recommendedName>
</protein>
<evidence type="ECO:0000256" key="1">
    <source>
        <dbReference type="SAM" id="SignalP"/>
    </source>
</evidence>
<keyword evidence="1" id="KW-0732">Signal</keyword>
<proteinExistence type="predicted"/>
<gene>
    <name evidence="2" type="ORF">HLI_02545</name>
</gene>
<feature type="chain" id="PRO_5039406199" description="DUF4309 domain-containing protein" evidence="1">
    <location>
        <begin position="20"/>
        <end position="164"/>
    </location>
</feature>
<evidence type="ECO:0000313" key="2">
    <source>
        <dbReference type="EMBL" id="QAS51163.1"/>
    </source>
</evidence>
<dbReference type="EMBL" id="CP026118">
    <property type="protein sequence ID" value="QAS51163.1"/>
    <property type="molecule type" value="Genomic_DNA"/>
</dbReference>
<name>A0A410M912_9BACI</name>
<dbReference type="PROSITE" id="PS51257">
    <property type="entry name" value="PROKAR_LIPOPROTEIN"/>
    <property type="match status" value="1"/>
</dbReference>
<feature type="signal peptide" evidence="1">
    <location>
        <begin position="1"/>
        <end position="19"/>
    </location>
</feature>
<organism evidence="2 3">
    <name type="scientific">Halobacillus litoralis</name>
    <dbReference type="NCBI Taxonomy" id="45668"/>
    <lineage>
        <taxon>Bacteria</taxon>
        <taxon>Bacillati</taxon>
        <taxon>Bacillota</taxon>
        <taxon>Bacilli</taxon>
        <taxon>Bacillales</taxon>
        <taxon>Bacillaceae</taxon>
        <taxon>Halobacillus</taxon>
    </lineage>
</organism>
<reference evidence="2 3" key="1">
    <citation type="submission" date="2018-01" db="EMBL/GenBank/DDBJ databases">
        <title>The whole genome sequencing and assembly of Halobacillus litoralis ERB031 strain.</title>
        <authorList>
            <person name="Lee S.-J."/>
            <person name="Park M.-K."/>
            <person name="Kim J.-Y."/>
            <person name="Lee Y.-J."/>
            <person name="Yi H."/>
            <person name="Bahn Y.-S."/>
            <person name="Kim J.F."/>
            <person name="Lee D.-W."/>
        </authorList>
    </citation>
    <scope>NUCLEOTIDE SEQUENCE [LARGE SCALE GENOMIC DNA]</scope>
    <source>
        <strain evidence="2 3">ERB 031</strain>
    </source>
</reference>
<dbReference type="AlphaFoldDB" id="A0A410M912"/>
<dbReference type="KEGG" id="hli:HLI_02545"/>
<sequence length="164" mass="18980">MKKHIKAALVILSSCIVLFSCDPTTKDKMEFYQQTKSIDLSSEMIDSISIHSDKDTILATFGKPDNIEEISTPKSQYLSYDGFEFGLMESHVFRYYFNSNHQTTRKIKDGDTKEKVIEEYGRNYYEREESGLHMMGYFDKENEMNIEFGFQGNRVTAVMVESIG</sequence>
<dbReference type="OrthoDB" id="1912519at2"/>
<evidence type="ECO:0000313" key="3">
    <source>
        <dbReference type="Proteomes" id="UP000287756"/>
    </source>
</evidence>
<evidence type="ECO:0008006" key="4">
    <source>
        <dbReference type="Google" id="ProtNLM"/>
    </source>
</evidence>
<dbReference type="Proteomes" id="UP000287756">
    <property type="component" value="Chromosome"/>
</dbReference>